<evidence type="ECO:0000313" key="2">
    <source>
        <dbReference type="Proteomes" id="UP000828048"/>
    </source>
</evidence>
<sequence length="147" mass="16607">MSIPLSQEDVHRLYQHQSQALIARVIGKNVGCSIMIPILKTLWRLTNPISGFDLGEYFFIVKFSDETDFARAMNGGPWFFGPHFISIRRREPGFKLSQASLSTTTVWARLLELPIELYDKQMLTRIGNSLGKLIKLSTLTMGASDAM</sequence>
<protein>
    <submittedName>
        <fullName evidence="1">Uncharacterized protein</fullName>
    </submittedName>
</protein>
<dbReference type="Proteomes" id="UP000828048">
    <property type="component" value="Chromosome 5"/>
</dbReference>
<name>A0ACB7Y1J3_9ERIC</name>
<organism evidence="1 2">
    <name type="scientific">Vaccinium darrowii</name>
    <dbReference type="NCBI Taxonomy" id="229202"/>
    <lineage>
        <taxon>Eukaryota</taxon>
        <taxon>Viridiplantae</taxon>
        <taxon>Streptophyta</taxon>
        <taxon>Embryophyta</taxon>
        <taxon>Tracheophyta</taxon>
        <taxon>Spermatophyta</taxon>
        <taxon>Magnoliopsida</taxon>
        <taxon>eudicotyledons</taxon>
        <taxon>Gunneridae</taxon>
        <taxon>Pentapetalae</taxon>
        <taxon>asterids</taxon>
        <taxon>Ericales</taxon>
        <taxon>Ericaceae</taxon>
        <taxon>Vaccinioideae</taxon>
        <taxon>Vaccinieae</taxon>
        <taxon>Vaccinium</taxon>
    </lineage>
</organism>
<reference evidence="1 2" key="1">
    <citation type="journal article" date="2021" name="Hortic Res">
        <title>High-quality reference genome and annotation aids understanding of berry development for evergreen blueberry (Vaccinium darrowii).</title>
        <authorList>
            <person name="Yu J."/>
            <person name="Hulse-Kemp A.M."/>
            <person name="Babiker E."/>
            <person name="Staton M."/>
        </authorList>
    </citation>
    <scope>NUCLEOTIDE SEQUENCE [LARGE SCALE GENOMIC DNA]</scope>
    <source>
        <strain evidence="2">cv. NJ 8807/NJ 8810</strain>
        <tissue evidence="1">Young leaf</tissue>
    </source>
</reference>
<evidence type="ECO:0000313" key="1">
    <source>
        <dbReference type="EMBL" id="KAH7847347.1"/>
    </source>
</evidence>
<keyword evidence="2" id="KW-1185">Reference proteome</keyword>
<gene>
    <name evidence="1" type="ORF">Vadar_025014</name>
</gene>
<proteinExistence type="predicted"/>
<dbReference type="EMBL" id="CM037155">
    <property type="protein sequence ID" value="KAH7847347.1"/>
    <property type="molecule type" value="Genomic_DNA"/>
</dbReference>
<accession>A0ACB7Y1J3</accession>
<comment type="caution">
    <text evidence="1">The sequence shown here is derived from an EMBL/GenBank/DDBJ whole genome shotgun (WGS) entry which is preliminary data.</text>
</comment>